<organism evidence="1 2">
    <name type="scientific">Streptomyces sanglieri</name>
    <dbReference type="NCBI Taxonomy" id="193460"/>
    <lineage>
        <taxon>Bacteria</taxon>
        <taxon>Bacillati</taxon>
        <taxon>Actinomycetota</taxon>
        <taxon>Actinomycetes</taxon>
        <taxon>Kitasatosporales</taxon>
        <taxon>Streptomycetaceae</taxon>
        <taxon>Streptomyces</taxon>
    </lineage>
</organism>
<evidence type="ECO:0000313" key="2">
    <source>
        <dbReference type="Proteomes" id="UP001596915"/>
    </source>
</evidence>
<comment type="caution">
    <text evidence="1">The sequence shown here is derived from an EMBL/GenBank/DDBJ whole genome shotgun (WGS) entry which is preliminary data.</text>
</comment>
<sequence length="59" mass="6731">MRQIKIVPRRCAAVFDCLTYDGNIVDTGTGSYRLAVTRTRADQQLATPFAHWPRMRHPA</sequence>
<gene>
    <name evidence="1" type="ORF">ACFQ2K_06860</name>
</gene>
<name>A0ABW2WM24_9ACTN</name>
<dbReference type="Proteomes" id="UP001596915">
    <property type="component" value="Unassembled WGS sequence"/>
</dbReference>
<dbReference type="EMBL" id="JBHTGL010000008">
    <property type="protein sequence ID" value="MFD0622586.1"/>
    <property type="molecule type" value="Genomic_DNA"/>
</dbReference>
<reference evidence="2" key="1">
    <citation type="journal article" date="2019" name="Int. J. Syst. Evol. Microbiol.">
        <title>The Global Catalogue of Microorganisms (GCM) 10K type strain sequencing project: providing services to taxonomists for standard genome sequencing and annotation.</title>
        <authorList>
            <consortium name="The Broad Institute Genomics Platform"/>
            <consortium name="The Broad Institute Genome Sequencing Center for Infectious Disease"/>
            <person name="Wu L."/>
            <person name="Ma J."/>
        </authorList>
    </citation>
    <scope>NUCLEOTIDE SEQUENCE [LARGE SCALE GENOMIC DNA]</scope>
    <source>
        <strain evidence="2">JCM 12607</strain>
    </source>
</reference>
<evidence type="ECO:0000313" key="1">
    <source>
        <dbReference type="EMBL" id="MFD0622586.1"/>
    </source>
</evidence>
<keyword evidence="2" id="KW-1185">Reference proteome</keyword>
<proteinExistence type="predicted"/>
<accession>A0ABW2WM24</accession>
<protein>
    <submittedName>
        <fullName evidence="1">Uncharacterized protein</fullName>
    </submittedName>
</protein>